<protein>
    <submittedName>
        <fullName evidence="3">C3H1-type domain-containing protein</fullName>
    </submittedName>
</protein>
<sequence length="235" mass="27108">MAGLHYRMTFIDQLAESQVEVRSKSSPPVLKRRKQDENVLEILRDKKQLTLQVSKLEKRSQRLSSKTSNTSSNALISHRSHMFSAGSYGHPDICCRPCILFLHGHCKHAGHCGFCHVAHEEHMPTLDKHSREFLKDLPELSFMEMVLPYFRKRVENTEFPGAERILQLLESEMTIRDTTGIRVQRIPHKIRYVVERMSLGRLVSLVCSTLRRGKFPKLMSNELKALRQTAKTLTS</sequence>
<keyword evidence="4" id="KW-1185">Reference proteome</keyword>
<organism evidence="2">
    <name type="scientific">Cladocopium goreaui</name>
    <dbReference type="NCBI Taxonomy" id="2562237"/>
    <lineage>
        <taxon>Eukaryota</taxon>
        <taxon>Sar</taxon>
        <taxon>Alveolata</taxon>
        <taxon>Dinophyceae</taxon>
        <taxon>Suessiales</taxon>
        <taxon>Symbiodiniaceae</taxon>
        <taxon>Cladocopium</taxon>
    </lineage>
</organism>
<evidence type="ECO:0000256" key="1">
    <source>
        <dbReference type="SAM" id="Coils"/>
    </source>
</evidence>
<reference evidence="2" key="1">
    <citation type="submission" date="2022-10" db="EMBL/GenBank/DDBJ databases">
        <authorList>
            <person name="Chen Y."/>
            <person name="Dougan E. K."/>
            <person name="Chan C."/>
            <person name="Rhodes N."/>
            <person name="Thang M."/>
        </authorList>
    </citation>
    <scope>NUCLEOTIDE SEQUENCE</scope>
</reference>
<accession>A0A9P1BNH4</accession>
<dbReference type="EMBL" id="CAMXCT010000279">
    <property type="protein sequence ID" value="CAI3976559.1"/>
    <property type="molecule type" value="Genomic_DNA"/>
</dbReference>
<feature type="coiled-coil region" evidence="1">
    <location>
        <begin position="39"/>
        <end position="66"/>
    </location>
</feature>
<name>A0A9P1BNH4_9DINO</name>
<evidence type="ECO:0000313" key="2">
    <source>
        <dbReference type="EMBL" id="CAI3976559.1"/>
    </source>
</evidence>
<dbReference type="Proteomes" id="UP001152797">
    <property type="component" value="Unassembled WGS sequence"/>
</dbReference>
<comment type="caution">
    <text evidence="2">The sequence shown here is derived from an EMBL/GenBank/DDBJ whole genome shotgun (WGS) entry which is preliminary data.</text>
</comment>
<dbReference type="OrthoDB" id="412791at2759"/>
<dbReference type="AlphaFoldDB" id="A0A9P1BNH4"/>
<evidence type="ECO:0000313" key="3">
    <source>
        <dbReference type="EMBL" id="CAL4763871.1"/>
    </source>
</evidence>
<evidence type="ECO:0000313" key="4">
    <source>
        <dbReference type="Proteomes" id="UP001152797"/>
    </source>
</evidence>
<proteinExistence type="predicted"/>
<dbReference type="EMBL" id="CAMXCT030000279">
    <property type="protein sequence ID" value="CAL4763871.1"/>
    <property type="molecule type" value="Genomic_DNA"/>
</dbReference>
<dbReference type="EMBL" id="CAMXCT020000279">
    <property type="protein sequence ID" value="CAL1129934.1"/>
    <property type="molecule type" value="Genomic_DNA"/>
</dbReference>
<reference evidence="3 4" key="2">
    <citation type="submission" date="2024-05" db="EMBL/GenBank/DDBJ databases">
        <authorList>
            <person name="Chen Y."/>
            <person name="Shah S."/>
            <person name="Dougan E. K."/>
            <person name="Thang M."/>
            <person name="Chan C."/>
        </authorList>
    </citation>
    <scope>NUCLEOTIDE SEQUENCE [LARGE SCALE GENOMIC DNA]</scope>
</reference>
<gene>
    <name evidence="2" type="ORF">C1SCF055_LOCUS4768</name>
</gene>
<keyword evidence="1" id="KW-0175">Coiled coil</keyword>